<dbReference type="AlphaFoldDB" id="A0AAN7NZ45"/>
<feature type="region of interest" description="Disordered" evidence="1">
    <location>
        <begin position="170"/>
        <end position="201"/>
    </location>
</feature>
<evidence type="ECO:0000256" key="1">
    <source>
        <dbReference type="SAM" id="MobiDB-lite"/>
    </source>
</evidence>
<dbReference type="Pfam" id="PF05375">
    <property type="entry name" value="Pacifastin_I"/>
    <property type="match status" value="1"/>
</dbReference>
<dbReference type="InterPro" id="IPR008037">
    <property type="entry name" value="Pacifastin_dom"/>
</dbReference>
<evidence type="ECO:0000313" key="4">
    <source>
        <dbReference type="EMBL" id="KAK4873462.1"/>
    </source>
</evidence>
<name>A0AAN7NZ45_9COLE</name>
<dbReference type="GO" id="GO:0030414">
    <property type="term" value="F:peptidase inhibitor activity"/>
    <property type="evidence" value="ECO:0007669"/>
    <property type="project" value="InterPro"/>
</dbReference>
<organism evidence="4 5">
    <name type="scientific">Aquatica leii</name>
    <dbReference type="NCBI Taxonomy" id="1421715"/>
    <lineage>
        <taxon>Eukaryota</taxon>
        <taxon>Metazoa</taxon>
        <taxon>Ecdysozoa</taxon>
        <taxon>Arthropoda</taxon>
        <taxon>Hexapoda</taxon>
        <taxon>Insecta</taxon>
        <taxon>Pterygota</taxon>
        <taxon>Neoptera</taxon>
        <taxon>Endopterygota</taxon>
        <taxon>Coleoptera</taxon>
        <taxon>Polyphaga</taxon>
        <taxon>Elateriformia</taxon>
        <taxon>Elateroidea</taxon>
        <taxon>Lampyridae</taxon>
        <taxon>Luciolinae</taxon>
        <taxon>Aquatica</taxon>
    </lineage>
</organism>
<feature type="compositionally biased region" description="Polar residues" evidence="1">
    <location>
        <begin position="190"/>
        <end position="201"/>
    </location>
</feature>
<protein>
    <recommendedName>
        <fullName evidence="3">Pacifastin domain-containing protein</fullName>
    </recommendedName>
</protein>
<dbReference type="EMBL" id="JARPUR010000007">
    <property type="protein sequence ID" value="KAK4873462.1"/>
    <property type="molecule type" value="Genomic_DNA"/>
</dbReference>
<sequence length="220" mass="25268">MLLRVVFLFAFFTGFLLAEEFNCTDGVSYIENDCNRCFCTMGNLGCTLRACFGDHHERLEKCTQKFVINAGTYLHEAITSNVTYKIPAKVLLKLQMMKLRNVNLKMGASLHLRKIDDNKQEVIVNVRCNECQEDVLKAHYRGHLRSNRHKINACRFIDDEAACDILQEPDEECGEEDKQPDVENFDGFESSANWDSNTLPPQFNDPIDLDELINNHLNDI</sequence>
<reference evidence="5" key="1">
    <citation type="submission" date="2023-01" db="EMBL/GenBank/DDBJ databases">
        <title>Key to firefly adult light organ development and bioluminescence: homeobox transcription factors regulate luciferase expression and transportation to peroxisome.</title>
        <authorList>
            <person name="Fu X."/>
        </authorList>
    </citation>
    <scope>NUCLEOTIDE SEQUENCE [LARGE SCALE GENOMIC DNA]</scope>
</reference>
<proteinExistence type="predicted"/>
<comment type="caution">
    <text evidence="4">The sequence shown here is derived from an EMBL/GenBank/DDBJ whole genome shotgun (WGS) entry which is preliminary data.</text>
</comment>
<keyword evidence="5" id="KW-1185">Reference proteome</keyword>
<feature type="domain" description="Pacifastin" evidence="3">
    <location>
        <begin position="22"/>
        <end position="54"/>
    </location>
</feature>
<feature type="signal peptide" evidence="2">
    <location>
        <begin position="1"/>
        <end position="18"/>
    </location>
</feature>
<evidence type="ECO:0000313" key="5">
    <source>
        <dbReference type="Proteomes" id="UP001353858"/>
    </source>
</evidence>
<dbReference type="Proteomes" id="UP001353858">
    <property type="component" value="Unassembled WGS sequence"/>
</dbReference>
<keyword evidence="2" id="KW-0732">Signal</keyword>
<accession>A0AAN7NZ45</accession>
<evidence type="ECO:0000256" key="2">
    <source>
        <dbReference type="SAM" id="SignalP"/>
    </source>
</evidence>
<gene>
    <name evidence="4" type="ORF">RN001_015491</name>
</gene>
<feature type="chain" id="PRO_5042929542" description="Pacifastin domain-containing protein" evidence="2">
    <location>
        <begin position="19"/>
        <end position="220"/>
    </location>
</feature>
<evidence type="ECO:0000259" key="3">
    <source>
        <dbReference type="Pfam" id="PF05375"/>
    </source>
</evidence>